<evidence type="ECO:0000313" key="2">
    <source>
        <dbReference type="Proteomes" id="UP000218334"/>
    </source>
</evidence>
<protein>
    <submittedName>
        <fullName evidence="1">Uncharacterized protein</fullName>
    </submittedName>
</protein>
<evidence type="ECO:0000313" key="1">
    <source>
        <dbReference type="EMBL" id="PBK63987.1"/>
    </source>
</evidence>
<dbReference type="AlphaFoldDB" id="A0A2H3BHE4"/>
<gene>
    <name evidence="1" type="ORF">ARMSODRAFT_514938</name>
</gene>
<keyword evidence="2" id="KW-1185">Reference proteome</keyword>
<proteinExistence type="predicted"/>
<name>A0A2H3BHE4_9AGAR</name>
<organism evidence="1 2">
    <name type="scientific">Armillaria solidipes</name>
    <dbReference type="NCBI Taxonomy" id="1076256"/>
    <lineage>
        <taxon>Eukaryota</taxon>
        <taxon>Fungi</taxon>
        <taxon>Dikarya</taxon>
        <taxon>Basidiomycota</taxon>
        <taxon>Agaricomycotina</taxon>
        <taxon>Agaricomycetes</taxon>
        <taxon>Agaricomycetidae</taxon>
        <taxon>Agaricales</taxon>
        <taxon>Marasmiineae</taxon>
        <taxon>Physalacriaceae</taxon>
        <taxon>Armillaria</taxon>
    </lineage>
</organism>
<reference evidence="2" key="1">
    <citation type="journal article" date="2017" name="Nat. Ecol. Evol.">
        <title>Genome expansion and lineage-specific genetic innovations in the forest pathogenic fungi Armillaria.</title>
        <authorList>
            <person name="Sipos G."/>
            <person name="Prasanna A.N."/>
            <person name="Walter M.C."/>
            <person name="O'Connor E."/>
            <person name="Balint B."/>
            <person name="Krizsan K."/>
            <person name="Kiss B."/>
            <person name="Hess J."/>
            <person name="Varga T."/>
            <person name="Slot J."/>
            <person name="Riley R."/>
            <person name="Boka B."/>
            <person name="Rigling D."/>
            <person name="Barry K."/>
            <person name="Lee J."/>
            <person name="Mihaltcheva S."/>
            <person name="LaButti K."/>
            <person name="Lipzen A."/>
            <person name="Waldron R."/>
            <person name="Moloney N.M."/>
            <person name="Sperisen C."/>
            <person name="Kredics L."/>
            <person name="Vagvoelgyi C."/>
            <person name="Patrignani A."/>
            <person name="Fitzpatrick D."/>
            <person name="Nagy I."/>
            <person name="Doyle S."/>
            <person name="Anderson J.B."/>
            <person name="Grigoriev I.V."/>
            <person name="Gueldener U."/>
            <person name="Muensterkoetter M."/>
            <person name="Nagy L.G."/>
        </authorList>
    </citation>
    <scope>NUCLEOTIDE SEQUENCE [LARGE SCALE GENOMIC DNA]</scope>
    <source>
        <strain evidence="2">28-4</strain>
    </source>
</reference>
<sequence>MDQVVVTSDGRLRGPCPHPLMCVAPLQVCRGVPERGVTIRRVISMEPFSIVEISEDVAVSSHQLVSHQSLGLVPSILAPVPSQSVQEARDLLHWHPF</sequence>
<accession>A0A2H3BHE4</accession>
<dbReference type="Proteomes" id="UP000218334">
    <property type="component" value="Unassembled WGS sequence"/>
</dbReference>
<dbReference type="EMBL" id="KZ293454">
    <property type="protein sequence ID" value="PBK63987.1"/>
    <property type="molecule type" value="Genomic_DNA"/>
</dbReference>